<dbReference type="NCBIfam" id="NF033543">
    <property type="entry name" value="transpos_IS256"/>
    <property type="match status" value="1"/>
</dbReference>
<gene>
    <name evidence="7" type="ORF">SAMN00768000_0880</name>
</gene>
<dbReference type="RefSeq" id="WP_084660913.1">
    <property type="nucleotide sequence ID" value="NZ_FWWY01000001.1"/>
</dbReference>
<proteinExistence type="inferred from homology"/>
<accession>A0A1W1W9S8</accession>
<dbReference type="OrthoDB" id="9779930at2"/>
<keyword evidence="4 6" id="KW-0238">DNA-binding</keyword>
<dbReference type="GO" id="GO:0006313">
    <property type="term" value="P:DNA transposition"/>
    <property type="evidence" value="ECO:0007669"/>
    <property type="project" value="UniProtKB-UniRule"/>
</dbReference>
<dbReference type="Pfam" id="PF00872">
    <property type="entry name" value="Transposase_mut"/>
    <property type="match status" value="1"/>
</dbReference>
<dbReference type="AlphaFoldDB" id="A0A1W1W9S8"/>
<evidence type="ECO:0000313" key="8">
    <source>
        <dbReference type="Proteomes" id="UP000192660"/>
    </source>
</evidence>
<comment type="function">
    <text evidence="1 6">Required for the transposition of the insertion element.</text>
</comment>
<protein>
    <recommendedName>
        <fullName evidence="6">Mutator family transposase</fullName>
    </recommendedName>
</protein>
<reference evidence="8" key="1">
    <citation type="submission" date="2017-04" db="EMBL/GenBank/DDBJ databases">
        <authorList>
            <person name="Varghese N."/>
            <person name="Submissions S."/>
        </authorList>
    </citation>
    <scope>NUCLEOTIDE SEQUENCE [LARGE SCALE GENOMIC DNA]</scope>
    <source>
        <strain evidence="8">DSM 9293</strain>
    </source>
</reference>
<dbReference type="EMBL" id="FWWY01000001">
    <property type="protein sequence ID" value="SMC03044.1"/>
    <property type="molecule type" value="Genomic_DNA"/>
</dbReference>
<dbReference type="PANTHER" id="PTHR33217:SF7">
    <property type="entry name" value="TRANSPOSASE FOR INSERTION SEQUENCE ELEMENT IS1081"/>
    <property type="match status" value="1"/>
</dbReference>
<sequence>MSTSIKKKSLPEQPVTVPWVDILQDAEDGLLALSIRVGLQVLQQMMAAEVEQLAGPKGRHDPQRQAVRHGTEVGSVFLGDRKISVPHPRVRAADGSEEIPLDTYHRFQDPTLATQAVLERMLYGLASRQQGHADAAFEAAMEQPGPSKSTVSRRFIQATQQALDRFLQRRLDDRTWVVVMIDGLRVADHLVVGALGIDADGHKRVLGLVEGATENHTVVMALLQDLITRGLTAAQGLLVVIDGAKALAKAVREVWGDQVLIQRCQIHKQRNVLDHLPKSAENRVRQRLRKAYQEPDADTAAQALEALAKELERDHPGAAGSLREGLAETLTVHRLGLPGLLRQTLANTNALESINSQFRTHAQNVKHWTNGQQVLRWMASASFFIEDTLTRIPGYREIPVLQTALKATCSKMPEQKTEQIG</sequence>
<keyword evidence="5 6" id="KW-0233">DNA recombination</keyword>
<dbReference type="InterPro" id="IPR001207">
    <property type="entry name" value="Transposase_mutator"/>
</dbReference>
<dbReference type="Proteomes" id="UP000192660">
    <property type="component" value="Unassembled WGS sequence"/>
</dbReference>
<dbReference type="GO" id="GO:0003677">
    <property type="term" value="F:DNA binding"/>
    <property type="evidence" value="ECO:0007669"/>
    <property type="project" value="UniProtKB-UniRule"/>
</dbReference>
<evidence type="ECO:0000256" key="3">
    <source>
        <dbReference type="ARBA" id="ARBA00022578"/>
    </source>
</evidence>
<evidence type="ECO:0000256" key="2">
    <source>
        <dbReference type="ARBA" id="ARBA00010961"/>
    </source>
</evidence>
<keyword evidence="8" id="KW-1185">Reference proteome</keyword>
<dbReference type="PANTHER" id="PTHR33217">
    <property type="entry name" value="TRANSPOSASE FOR INSERTION SEQUENCE ELEMENT IS1081"/>
    <property type="match status" value="1"/>
</dbReference>
<keyword evidence="3 6" id="KW-0815">Transposition</keyword>
<organism evidence="7 8">
    <name type="scientific">Sulfobacillus thermosulfidooxidans (strain DSM 9293 / VKM B-1269 / AT-1)</name>
    <dbReference type="NCBI Taxonomy" id="929705"/>
    <lineage>
        <taxon>Bacteria</taxon>
        <taxon>Bacillati</taxon>
        <taxon>Bacillota</taxon>
        <taxon>Clostridia</taxon>
        <taxon>Eubacteriales</taxon>
        <taxon>Clostridiales Family XVII. Incertae Sedis</taxon>
        <taxon>Sulfobacillus</taxon>
    </lineage>
</organism>
<name>A0A1W1W9S8_SULTA</name>
<evidence type="ECO:0000256" key="1">
    <source>
        <dbReference type="ARBA" id="ARBA00002190"/>
    </source>
</evidence>
<dbReference type="GO" id="GO:0004803">
    <property type="term" value="F:transposase activity"/>
    <property type="evidence" value="ECO:0007669"/>
    <property type="project" value="UniProtKB-UniRule"/>
</dbReference>
<evidence type="ECO:0000256" key="6">
    <source>
        <dbReference type="RuleBase" id="RU365089"/>
    </source>
</evidence>
<evidence type="ECO:0000313" key="7">
    <source>
        <dbReference type="EMBL" id="SMC03044.1"/>
    </source>
</evidence>
<evidence type="ECO:0000256" key="5">
    <source>
        <dbReference type="ARBA" id="ARBA00023172"/>
    </source>
</evidence>
<evidence type="ECO:0000256" key="4">
    <source>
        <dbReference type="ARBA" id="ARBA00023125"/>
    </source>
</evidence>
<keyword evidence="6" id="KW-0814">Transposable element</keyword>
<comment type="similarity">
    <text evidence="2 6">Belongs to the transposase mutator family.</text>
</comment>